<dbReference type="InterPro" id="IPR001916">
    <property type="entry name" value="Glyco_hydro_22"/>
</dbReference>
<dbReference type="PANTHER" id="PTHR11407:SF28">
    <property type="entry name" value="LYSOZYME C"/>
    <property type="match status" value="1"/>
</dbReference>
<keyword evidence="8" id="KW-0326">Glycosidase</keyword>
<evidence type="ECO:0000256" key="3">
    <source>
        <dbReference type="ARBA" id="ARBA00012732"/>
    </source>
</evidence>
<dbReference type="GO" id="GO:0050829">
    <property type="term" value="P:defense response to Gram-negative bacterium"/>
    <property type="evidence" value="ECO:0007669"/>
    <property type="project" value="TreeGrafter"/>
</dbReference>
<dbReference type="PROSITE" id="PS00128">
    <property type="entry name" value="GLYCOSYL_HYDROL_F22_1"/>
    <property type="match status" value="1"/>
</dbReference>
<evidence type="ECO:0000256" key="4">
    <source>
        <dbReference type="ARBA" id="ARBA00022529"/>
    </source>
</evidence>
<keyword evidence="4" id="KW-0929">Antimicrobial</keyword>
<evidence type="ECO:0000256" key="6">
    <source>
        <dbReference type="ARBA" id="ARBA00022801"/>
    </source>
</evidence>
<keyword evidence="7" id="KW-1015">Disulfide bond</keyword>
<dbReference type="PROSITE" id="PS51348">
    <property type="entry name" value="GLYCOSYL_HYDROL_F22_2"/>
    <property type="match status" value="1"/>
</dbReference>
<feature type="chain" id="PRO_5021265712" description="lysozyme" evidence="10">
    <location>
        <begin position="19"/>
        <end position="133"/>
    </location>
</feature>
<evidence type="ECO:0000256" key="2">
    <source>
        <dbReference type="ARBA" id="ARBA00010859"/>
    </source>
</evidence>
<comment type="similarity">
    <text evidence="2 9">Belongs to the glycosyl hydrolase 22 family.</text>
</comment>
<dbReference type="Ensembl" id="ENSVURT00010035931.1">
    <property type="protein sequence ID" value="ENSVURP00010031548.1"/>
    <property type="gene ID" value="ENSVURG00010024118.1"/>
</dbReference>
<evidence type="ECO:0000256" key="10">
    <source>
        <dbReference type="SAM" id="SignalP"/>
    </source>
</evidence>
<dbReference type="InterPro" id="IPR023346">
    <property type="entry name" value="Lysozyme-like_dom_sf"/>
</dbReference>
<keyword evidence="6" id="KW-0378">Hydrolase</keyword>
<feature type="domain" description="Glycosyl hydrolases family 22 (GH22)" evidence="11">
    <location>
        <begin position="94"/>
        <end position="112"/>
    </location>
</feature>
<dbReference type="PRINTS" id="PR00135">
    <property type="entry name" value="LYZLACT"/>
</dbReference>
<dbReference type="InterPro" id="IPR019799">
    <property type="entry name" value="Glyco_hydro_22_CS"/>
</dbReference>
<dbReference type="EC" id="3.2.1.17" evidence="3"/>
<evidence type="ECO:0000259" key="11">
    <source>
        <dbReference type="PROSITE" id="PS00128"/>
    </source>
</evidence>
<dbReference type="OMA" id="NTKATHY"/>
<keyword evidence="10" id="KW-0732">Signal</keyword>
<organism evidence="12 13">
    <name type="scientific">Vombatus ursinus</name>
    <name type="common">Common wombat</name>
    <dbReference type="NCBI Taxonomy" id="29139"/>
    <lineage>
        <taxon>Eukaryota</taxon>
        <taxon>Metazoa</taxon>
        <taxon>Chordata</taxon>
        <taxon>Craniata</taxon>
        <taxon>Vertebrata</taxon>
        <taxon>Euteleostomi</taxon>
        <taxon>Mammalia</taxon>
        <taxon>Metatheria</taxon>
        <taxon>Diprotodontia</taxon>
        <taxon>Vombatidae</taxon>
        <taxon>Vombatus</taxon>
    </lineage>
</organism>
<evidence type="ECO:0000256" key="9">
    <source>
        <dbReference type="RuleBase" id="RU004440"/>
    </source>
</evidence>
<name>A0A4X2M5K6_VOMUR</name>
<dbReference type="SMART" id="SM00263">
    <property type="entry name" value="LYZ1"/>
    <property type="match status" value="1"/>
</dbReference>
<dbReference type="PRINTS" id="PR00137">
    <property type="entry name" value="LYSOZYME"/>
</dbReference>
<protein>
    <recommendedName>
        <fullName evidence="3">lysozyme</fullName>
        <ecNumber evidence="3">3.2.1.17</ecNumber>
    </recommendedName>
</protein>
<evidence type="ECO:0000256" key="5">
    <source>
        <dbReference type="ARBA" id="ARBA00022638"/>
    </source>
</evidence>
<evidence type="ECO:0000313" key="12">
    <source>
        <dbReference type="Ensembl" id="ENSVURP00010031548.1"/>
    </source>
</evidence>
<dbReference type="SUPFAM" id="SSF53955">
    <property type="entry name" value="Lysozyme-like"/>
    <property type="match status" value="1"/>
</dbReference>
<evidence type="ECO:0000256" key="7">
    <source>
        <dbReference type="ARBA" id="ARBA00023157"/>
    </source>
</evidence>
<comment type="catalytic activity">
    <reaction evidence="1">
        <text>Hydrolysis of (1-&gt;4)-beta-linkages between N-acetylmuramic acid and N-acetyl-D-glucosamine residues in a peptidoglycan and between N-acetyl-D-glucosamine residues in chitodextrins.</text>
        <dbReference type="EC" id="3.2.1.17"/>
    </reaction>
</comment>
<proteinExistence type="inferred from homology"/>
<keyword evidence="13" id="KW-1185">Reference proteome</keyword>
<dbReference type="FunFam" id="1.10.530.10:FF:000001">
    <property type="entry name" value="Lysozyme C"/>
    <property type="match status" value="1"/>
</dbReference>
<reference evidence="13" key="1">
    <citation type="submission" date="2018-12" db="EMBL/GenBank/DDBJ databases">
        <authorList>
            <person name="Yazar S."/>
        </authorList>
    </citation>
    <scope>NUCLEOTIDE SEQUENCE [LARGE SCALE GENOMIC DNA]</scope>
</reference>
<dbReference type="InterPro" id="IPR000974">
    <property type="entry name" value="Glyco_hydro_22_lys"/>
</dbReference>
<sequence length="133" mass="15863">MKLYFLLGFVFLTMVVHCRKMERREFAKAIHQLHLNTHHDMILTNWLCIVEVMRNLNTKATHYKPRDQSTNGIFQIDSHYWWDDGKIPNTLNECKVKCSELLEDNLRKAINCAKKILVQEGHKAWHVFNHCKE</sequence>
<dbReference type="GO" id="GO:0050830">
    <property type="term" value="P:defense response to Gram-positive bacterium"/>
    <property type="evidence" value="ECO:0007669"/>
    <property type="project" value="TreeGrafter"/>
</dbReference>
<dbReference type="GO" id="GO:0031640">
    <property type="term" value="P:killing of cells of another organism"/>
    <property type="evidence" value="ECO:0007669"/>
    <property type="project" value="UniProtKB-KW"/>
</dbReference>
<keyword evidence="5" id="KW-0081">Bacteriolytic enzyme</keyword>
<dbReference type="PANTHER" id="PTHR11407">
    <property type="entry name" value="LYSOZYME C"/>
    <property type="match status" value="1"/>
</dbReference>
<dbReference type="AlphaFoldDB" id="A0A4X2M5K6"/>
<feature type="signal peptide" evidence="10">
    <location>
        <begin position="1"/>
        <end position="18"/>
    </location>
</feature>
<evidence type="ECO:0000313" key="13">
    <source>
        <dbReference type="Proteomes" id="UP000314987"/>
    </source>
</evidence>
<accession>A0A4X2M5K6</accession>
<dbReference type="STRING" id="29139.ENSVURP00010031548"/>
<dbReference type="Pfam" id="PF00062">
    <property type="entry name" value="Lys"/>
    <property type="match status" value="1"/>
</dbReference>
<dbReference type="Gene3D" id="1.10.530.10">
    <property type="match status" value="1"/>
</dbReference>
<dbReference type="GO" id="GO:0003796">
    <property type="term" value="F:lysozyme activity"/>
    <property type="evidence" value="ECO:0007669"/>
    <property type="project" value="UniProtKB-EC"/>
</dbReference>
<dbReference type="GeneTree" id="ENSGT00940000153832"/>
<reference evidence="12" key="2">
    <citation type="submission" date="2025-08" db="UniProtKB">
        <authorList>
            <consortium name="Ensembl"/>
        </authorList>
    </citation>
    <scope>IDENTIFICATION</scope>
</reference>
<reference evidence="12" key="3">
    <citation type="submission" date="2025-09" db="UniProtKB">
        <authorList>
            <consortium name="Ensembl"/>
        </authorList>
    </citation>
    <scope>IDENTIFICATION</scope>
</reference>
<evidence type="ECO:0000256" key="1">
    <source>
        <dbReference type="ARBA" id="ARBA00000632"/>
    </source>
</evidence>
<evidence type="ECO:0000256" key="8">
    <source>
        <dbReference type="ARBA" id="ARBA00023295"/>
    </source>
</evidence>
<dbReference type="Proteomes" id="UP000314987">
    <property type="component" value="Unassembled WGS sequence"/>
</dbReference>